<dbReference type="InterPro" id="IPR011050">
    <property type="entry name" value="Pectin_lyase_fold/virulence"/>
</dbReference>
<proteinExistence type="predicted"/>
<evidence type="ECO:0000313" key="2">
    <source>
        <dbReference type="Proteomes" id="UP000199572"/>
    </source>
</evidence>
<dbReference type="RefSeq" id="WP_090886734.1">
    <property type="nucleotide sequence ID" value="NZ_FOGG01000026.1"/>
</dbReference>
<reference evidence="2" key="1">
    <citation type="submission" date="2016-10" db="EMBL/GenBank/DDBJ databases">
        <authorList>
            <person name="Varghese N."/>
            <person name="Submissions S."/>
        </authorList>
    </citation>
    <scope>NUCLEOTIDE SEQUENCE [LARGE SCALE GENOMIC DNA]</scope>
    <source>
        <strain evidence="2">DSM 18610</strain>
    </source>
</reference>
<name>A0A1H9U056_9SPHI</name>
<dbReference type="Gene3D" id="2.160.20.10">
    <property type="entry name" value="Single-stranded right-handed beta-helix, Pectin lyase-like"/>
    <property type="match status" value="1"/>
</dbReference>
<dbReference type="AlphaFoldDB" id="A0A1H9U056"/>
<organism evidence="1 2">
    <name type="scientific">Pedobacter rhizosphaerae</name>
    <dbReference type="NCBI Taxonomy" id="390241"/>
    <lineage>
        <taxon>Bacteria</taxon>
        <taxon>Pseudomonadati</taxon>
        <taxon>Bacteroidota</taxon>
        <taxon>Sphingobacteriia</taxon>
        <taxon>Sphingobacteriales</taxon>
        <taxon>Sphingobacteriaceae</taxon>
        <taxon>Pedobacter</taxon>
    </lineage>
</organism>
<accession>A0A1H9U056</accession>
<dbReference type="InterPro" id="IPR012334">
    <property type="entry name" value="Pectin_lyas_fold"/>
</dbReference>
<gene>
    <name evidence="1" type="ORF">SAMN04488023_12610</name>
</gene>
<dbReference type="SUPFAM" id="SSF51126">
    <property type="entry name" value="Pectin lyase-like"/>
    <property type="match status" value="1"/>
</dbReference>
<keyword evidence="2" id="KW-1185">Reference proteome</keyword>
<dbReference type="OrthoDB" id="752025at2"/>
<evidence type="ECO:0000313" key="1">
    <source>
        <dbReference type="EMBL" id="SES02739.1"/>
    </source>
</evidence>
<dbReference type="Proteomes" id="UP000199572">
    <property type="component" value="Unassembled WGS sequence"/>
</dbReference>
<dbReference type="EMBL" id="FOGG01000026">
    <property type="protein sequence ID" value="SES02739.1"/>
    <property type="molecule type" value="Genomic_DNA"/>
</dbReference>
<dbReference type="PROSITE" id="PS51257">
    <property type="entry name" value="PROKAR_LIPOPROTEIN"/>
    <property type="match status" value="1"/>
</dbReference>
<protein>
    <submittedName>
        <fullName evidence="1">Right handed beta helix region</fullName>
    </submittedName>
</protein>
<sequence length="405" mass="43930">MKKKSQLLILALSLVLLSCKKETEAEGSTFDTNKTLRMENQTASVSDLTINTGMTLAQINQVIAAAVSGDTVWVEAGTYTITGRIVMKAGVILAKKTSTNPIFDATGTTTDMLSVSYNTELNNCVFSGITFWNYRFVITNASKVTFKYCIFDYGTRKAGTNETYYSDAYLQFNDTDSSVVNTCTFARRVNNSGRGVWLKSTTNSKILNCTFGNGGTTGYFVTAINDNSESNSLINNNIINRNIALNTDLDQTDHGIYAHSFNGLTISGNTISGWPANGSGGSVKARNGQNVTISGNTFNDSGILLYEYSNTPAYPYLNNVIVLNNTINITTNVNDIYHGIGYYRDNTTGTEYSFRIEGNIVPNGTISFAGNNINVTNFNAANGGVYNNDYGILSLKAGINQSGNY</sequence>